<dbReference type="PROSITE" id="PS51034">
    <property type="entry name" value="ZP_2"/>
    <property type="match status" value="1"/>
</dbReference>
<dbReference type="Pfam" id="PF00100">
    <property type="entry name" value="Zona_pellucida"/>
    <property type="match status" value="1"/>
</dbReference>
<dbReference type="Pfam" id="PF23344">
    <property type="entry name" value="ZP-N"/>
    <property type="match status" value="1"/>
</dbReference>
<accession>A0AAJ7TFH7</accession>
<sequence>MEVECHDEHMVARIPKDVLLGLGASSLRLRTQAEGCALRDDGKFVVFNVSLAACGTDFEEKESDFVFTQTVTLVTADSSMVVTYDYISILVNAICKIPRFKLLSQGVFKANWSKMSLEQIAYASLDLKMDFYTDAQFTEAFSPSQYPLSLSLGQYLYLQVSIKSGLDLVLFTIDCYATPTSSSQDSVKHYLISEGCLNADVHNHTASRTKRRFSFKAFSFAMANAQHFYVHCYMLVCKTTELDSRCWRGCAQQPRRRSSSSRSISSVSSPVYLLTRGPLVRWRDETPALEGMAHFSTPVLMAVSACVTALLMLAVCVIKLNSARIFFLCMRK</sequence>
<name>A0AAJ7TFH7_PETMA</name>
<dbReference type="InterPro" id="IPR001507">
    <property type="entry name" value="ZP_dom"/>
</dbReference>
<evidence type="ECO:0000259" key="4">
    <source>
        <dbReference type="PROSITE" id="PS51034"/>
    </source>
</evidence>
<protein>
    <submittedName>
        <fullName evidence="6">Oncoprotein-induced transcript 3 protein-like</fullName>
    </submittedName>
</protein>
<proteinExistence type="predicted"/>
<organism evidence="5 6">
    <name type="scientific">Petromyzon marinus</name>
    <name type="common">Sea lamprey</name>
    <dbReference type="NCBI Taxonomy" id="7757"/>
    <lineage>
        <taxon>Eukaryota</taxon>
        <taxon>Metazoa</taxon>
        <taxon>Chordata</taxon>
        <taxon>Craniata</taxon>
        <taxon>Vertebrata</taxon>
        <taxon>Cyclostomata</taxon>
        <taxon>Hyperoartia</taxon>
        <taxon>Petromyzontiformes</taxon>
        <taxon>Petromyzontidae</taxon>
        <taxon>Petromyzon</taxon>
    </lineage>
</organism>
<dbReference type="RefSeq" id="XP_032816909.1">
    <property type="nucleotide sequence ID" value="XM_032961018.1"/>
</dbReference>
<dbReference type="SMART" id="SM00241">
    <property type="entry name" value="ZP"/>
    <property type="match status" value="1"/>
</dbReference>
<feature type="transmembrane region" description="Helical" evidence="3">
    <location>
        <begin position="299"/>
        <end position="322"/>
    </location>
</feature>
<keyword evidence="3" id="KW-0472">Membrane</keyword>
<keyword evidence="1" id="KW-0732">Signal</keyword>
<keyword evidence="2" id="KW-1015">Disulfide bond</keyword>
<dbReference type="PANTHER" id="PTHR14002">
    <property type="entry name" value="ENDOGLIN/TGF-BETA RECEPTOR TYPE III"/>
    <property type="match status" value="1"/>
</dbReference>
<dbReference type="Proteomes" id="UP001318040">
    <property type="component" value="Chromosome 26"/>
</dbReference>
<dbReference type="AlphaFoldDB" id="A0AAJ7TFH7"/>
<keyword evidence="5" id="KW-1185">Reference proteome</keyword>
<dbReference type="Gene3D" id="2.60.40.3210">
    <property type="entry name" value="Zona pellucida, ZP-N domain"/>
    <property type="match status" value="1"/>
</dbReference>
<feature type="domain" description="ZP" evidence="4">
    <location>
        <begin position="4"/>
        <end position="253"/>
    </location>
</feature>
<dbReference type="PANTHER" id="PTHR14002:SF43">
    <property type="entry name" value="DELTA-LIKE PROTEIN"/>
    <property type="match status" value="1"/>
</dbReference>
<evidence type="ECO:0000313" key="5">
    <source>
        <dbReference type="Proteomes" id="UP001318040"/>
    </source>
</evidence>
<keyword evidence="3" id="KW-1133">Transmembrane helix</keyword>
<keyword evidence="3" id="KW-0812">Transmembrane</keyword>
<evidence type="ECO:0000256" key="1">
    <source>
        <dbReference type="ARBA" id="ARBA00022729"/>
    </source>
</evidence>
<gene>
    <name evidence="6" type="primary">LOC116946129</name>
</gene>
<evidence type="ECO:0000256" key="2">
    <source>
        <dbReference type="ARBA" id="ARBA00023157"/>
    </source>
</evidence>
<dbReference type="InterPro" id="IPR055355">
    <property type="entry name" value="ZP-C"/>
</dbReference>
<dbReference type="KEGG" id="pmrn:116946129"/>
<dbReference type="InterPro" id="IPR055356">
    <property type="entry name" value="ZP-N"/>
</dbReference>
<evidence type="ECO:0000313" key="6">
    <source>
        <dbReference type="RefSeq" id="XP_032816909.1"/>
    </source>
</evidence>
<evidence type="ECO:0000256" key="3">
    <source>
        <dbReference type="SAM" id="Phobius"/>
    </source>
</evidence>
<reference evidence="6" key="1">
    <citation type="submission" date="2025-08" db="UniProtKB">
        <authorList>
            <consortium name="RefSeq"/>
        </authorList>
    </citation>
    <scope>IDENTIFICATION</scope>
    <source>
        <tissue evidence="6">Sperm</tissue>
    </source>
</reference>
<dbReference type="Gene3D" id="2.60.40.4100">
    <property type="entry name" value="Zona pellucida, ZP-C domain"/>
    <property type="match status" value="1"/>
</dbReference>
<dbReference type="InterPro" id="IPR042235">
    <property type="entry name" value="ZP-C_dom"/>
</dbReference>